<reference evidence="1" key="2">
    <citation type="submission" date="2020-11" db="EMBL/GenBank/DDBJ databases">
        <authorList>
            <person name="McCartney M.A."/>
            <person name="Auch B."/>
            <person name="Kono T."/>
            <person name="Mallez S."/>
            <person name="Becker A."/>
            <person name="Gohl D.M."/>
            <person name="Silverstein K.A.T."/>
            <person name="Koren S."/>
            <person name="Bechman K.B."/>
            <person name="Herman A."/>
            <person name="Abrahante J.E."/>
            <person name="Garbe J."/>
        </authorList>
    </citation>
    <scope>NUCLEOTIDE SEQUENCE</scope>
    <source>
        <strain evidence="1">Duluth1</strain>
        <tissue evidence="1">Whole animal</tissue>
    </source>
</reference>
<evidence type="ECO:0000313" key="2">
    <source>
        <dbReference type="Proteomes" id="UP000828390"/>
    </source>
</evidence>
<proteinExistence type="predicted"/>
<name>A0A9D4LUQ6_DREPO</name>
<sequence>MNNPTKPSDLEVTGSILTVGAFFRSPPETPSTGSSKPGNGLESISNKPWAFYAIELKQDYWKAIDVPYRLQHCQKFHHCQIIFFNLLP</sequence>
<gene>
    <name evidence="1" type="ORF">DPMN_027174</name>
</gene>
<accession>A0A9D4LUQ6</accession>
<dbReference type="AlphaFoldDB" id="A0A9D4LUQ6"/>
<evidence type="ECO:0000313" key="1">
    <source>
        <dbReference type="EMBL" id="KAH3864159.1"/>
    </source>
</evidence>
<keyword evidence="2" id="KW-1185">Reference proteome</keyword>
<protein>
    <submittedName>
        <fullName evidence="1">Uncharacterized protein</fullName>
    </submittedName>
</protein>
<dbReference type="Proteomes" id="UP000828390">
    <property type="component" value="Unassembled WGS sequence"/>
</dbReference>
<comment type="caution">
    <text evidence="1">The sequence shown here is derived from an EMBL/GenBank/DDBJ whole genome shotgun (WGS) entry which is preliminary data.</text>
</comment>
<organism evidence="1 2">
    <name type="scientific">Dreissena polymorpha</name>
    <name type="common">Zebra mussel</name>
    <name type="synonym">Mytilus polymorpha</name>
    <dbReference type="NCBI Taxonomy" id="45954"/>
    <lineage>
        <taxon>Eukaryota</taxon>
        <taxon>Metazoa</taxon>
        <taxon>Spiralia</taxon>
        <taxon>Lophotrochozoa</taxon>
        <taxon>Mollusca</taxon>
        <taxon>Bivalvia</taxon>
        <taxon>Autobranchia</taxon>
        <taxon>Heteroconchia</taxon>
        <taxon>Euheterodonta</taxon>
        <taxon>Imparidentia</taxon>
        <taxon>Neoheterodontei</taxon>
        <taxon>Myida</taxon>
        <taxon>Dreissenoidea</taxon>
        <taxon>Dreissenidae</taxon>
        <taxon>Dreissena</taxon>
    </lineage>
</organism>
<reference evidence="1" key="1">
    <citation type="journal article" date="2019" name="bioRxiv">
        <title>The Genome of the Zebra Mussel, Dreissena polymorpha: A Resource for Invasive Species Research.</title>
        <authorList>
            <person name="McCartney M.A."/>
            <person name="Auch B."/>
            <person name="Kono T."/>
            <person name="Mallez S."/>
            <person name="Zhang Y."/>
            <person name="Obille A."/>
            <person name="Becker A."/>
            <person name="Abrahante J.E."/>
            <person name="Garbe J."/>
            <person name="Badalamenti J.P."/>
            <person name="Herman A."/>
            <person name="Mangelson H."/>
            <person name="Liachko I."/>
            <person name="Sullivan S."/>
            <person name="Sone E.D."/>
            <person name="Koren S."/>
            <person name="Silverstein K.A.T."/>
            <person name="Beckman K.B."/>
            <person name="Gohl D.M."/>
        </authorList>
    </citation>
    <scope>NUCLEOTIDE SEQUENCE</scope>
    <source>
        <strain evidence="1">Duluth1</strain>
        <tissue evidence="1">Whole animal</tissue>
    </source>
</reference>
<dbReference type="EMBL" id="JAIWYP010000002">
    <property type="protein sequence ID" value="KAH3864159.1"/>
    <property type="molecule type" value="Genomic_DNA"/>
</dbReference>